<reference evidence="1" key="2">
    <citation type="journal article" date="2022" name="New Phytol.">
        <title>Evolutionary transition to the ectomycorrhizal habit in the genomes of a hyperdiverse lineage of mushroom-forming fungi.</title>
        <authorList>
            <person name="Looney B."/>
            <person name="Miyauchi S."/>
            <person name="Morin E."/>
            <person name="Drula E."/>
            <person name="Courty P.E."/>
            <person name="Kohler A."/>
            <person name="Kuo A."/>
            <person name="LaButti K."/>
            <person name="Pangilinan J."/>
            <person name="Lipzen A."/>
            <person name="Riley R."/>
            <person name="Andreopoulos W."/>
            <person name="He G."/>
            <person name="Johnson J."/>
            <person name="Nolan M."/>
            <person name="Tritt A."/>
            <person name="Barry K.W."/>
            <person name="Grigoriev I.V."/>
            <person name="Nagy L.G."/>
            <person name="Hibbett D."/>
            <person name="Henrissat B."/>
            <person name="Matheny P.B."/>
            <person name="Labbe J."/>
            <person name="Martin F.M."/>
        </authorList>
    </citation>
    <scope>NUCLEOTIDE SEQUENCE</scope>
    <source>
        <strain evidence="1">HHB10654</strain>
    </source>
</reference>
<name>A0ACB8SEW0_9AGAM</name>
<comment type="caution">
    <text evidence="1">The sequence shown here is derived from an EMBL/GenBank/DDBJ whole genome shotgun (WGS) entry which is preliminary data.</text>
</comment>
<accession>A0ACB8SEW0</accession>
<evidence type="ECO:0000313" key="1">
    <source>
        <dbReference type="EMBL" id="KAI0054787.1"/>
    </source>
</evidence>
<evidence type="ECO:0000313" key="2">
    <source>
        <dbReference type="Proteomes" id="UP000814140"/>
    </source>
</evidence>
<proteinExistence type="predicted"/>
<protein>
    <submittedName>
        <fullName evidence="1">Uncharacterized protein</fullName>
    </submittedName>
</protein>
<sequence length="185" mass="20834">MRYNTVRAYRYMSAEACAELRHSAKNTVLHTGPSTFGIVRHPGYSPLLFRTRSQWTLPTQESFLPYHLFLLCRQPLPRNVQGCCPGGLANPMSPPPPPAGPAVPPPMDPKSHQATHNGSTRWRLRSVRASVRRSACTRHAAPNVQADWCGRGARGRRPTYMPHMFRQSAIGLTVRSAPRRQSEWR</sequence>
<dbReference type="Proteomes" id="UP000814140">
    <property type="component" value="Unassembled WGS sequence"/>
</dbReference>
<keyword evidence="2" id="KW-1185">Reference proteome</keyword>
<dbReference type="EMBL" id="MU277346">
    <property type="protein sequence ID" value="KAI0054787.1"/>
    <property type="molecule type" value="Genomic_DNA"/>
</dbReference>
<organism evidence="1 2">
    <name type="scientific">Artomyces pyxidatus</name>
    <dbReference type="NCBI Taxonomy" id="48021"/>
    <lineage>
        <taxon>Eukaryota</taxon>
        <taxon>Fungi</taxon>
        <taxon>Dikarya</taxon>
        <taxon>Basidiomycota</taxon>
        <taxon>Agaricomycotina</taxon>
        <taxon>Agaricomycetes</taxon>
        <taxon>Russulales</taxon>
        <taxon>Auriscalpiaceae</taxon>
        <taxon>Artomyces</taxon>
    </lineage>
</organism>
<gene>
    <name evidence="1" type="ORF">BV25DRAFT_407611</name>
</gene>
<reference evidence="1" key="1">
    <citation type="submission" date="2021-03" db="EMBL/GenBank/DDBJ databases">
        <authorList>
            <consortium name="DOE Joint Genome Institute"/>
            <person name="Ahrendt S."/>
            <person name="Looney B.P."/>
            <person name="Miyauchi S."/>
            <person name="Morin E."/>
            <person name="Drula E."/>
            <person name="Courty P.E."/>
            <person name="Chicoki N."/>
            <person name="Fauchery L."/>
            <person name="Kohler A."/>
            <person name="Kuo A."/>
            <person name="Labutti K."/>
            <person name="Pangilinan J."/>
            <person name="Lipzen A."/>
            <person name="Riley R."/>
            <person name="Andreopoulos W."/>
            <person name="He G."/>
            <person name="Johnson J."/>
            <person name="Barry K.W."/>
            <person name="Grigoriev I.V."/>
            <person name="Nagy L."/>
            <person name="Hibbett D."/>
            <person name="Henrissat B."/>
            <person name="Matheny P.B."/>
            <person name="Labbe J."/>
            <person name="Martin F."/>
        </authorList>
    </citation>
    <scope>NUCLEOTIDE SEQUENCE</scope>
    <source>
        <strain evidence="1">HHB10654</strain>
    </source>
</reference>